<gene>
    <name evidence="12" type="primary">vps66</name>
    <name evidence="12" type="ORF">Cob_v005559</name>
</gene>
<protein>
    <submittedName>
        <fullName evidence="12">Lysophosphatidic acid:oleoyl-CoA acyltransferase</fullName>
    </submittedName>
</protein>
<feature type="region of interest" description="Disordered" evidence="9">
    <location>
        <begin position="259"/>
        <end position="286"/>
    </location>
</feature>
<dbReference type="OrthoDB" id="272512at2759"/>
<dbReference type="GO" id="GO:0006629">
    <property type="term" value="P:lipid metabolic process"/>
    <property type="evidence" value="ECO:0007669"/>
    <property type="project" value="UniProtKB-KW"/>
</dbReference>
<keyword evidence="8 12" id="KW-0012">Acyltransferase</keyword>
<dbReference type="Pfam" id="PF01553">
    <property type="entry name" value="Acyltransferase"/>
    <property type="match status" value="1"/>
</dbReference>
<keyword evidence="6" id="KW-0443">Lipid metabolism</keyword>
<evidence type="ECO:0000256" key="4">
    <source>
        <dbReference type="ARBA" id="ARBA00022692"/>
    </source>
</evidence>
<evidence type="ECO:0000256" key="9">
    <source>
        <dbReference type="SAM" id="MobiDB-lite"/>
    </source>
</evidence>
<dbReference type="SMART" id="SM00563">
    <property type="entry name" value="PlsC"/>
    <property type="match status" value="1"/>
</dbReference>
<accession>A0A484FWI3</accession>
<evidence type="ECO:0000256" key="2">
    <source>
        <dbReference type="ARBA" id="ARBA00008655"/>
    </source>
</evidence>
<evidence type="ECO:0000256" key="5">
    <source>
        <dbReference type="ARBA" id="ARBA00022989"/>
    </source>
</evidence>
<evidence type="ECO:0000259" key="11">
    <source>
        <dbReference type="SMART" id="SM00563"/>
    </source>
</evidence>
<feature type="transmembrane region" description="Helical" evidence="10">
    <location>
        <begin position="66"/>
        <end position="84"/>
    </location>
</feature>
<keyword evidence="13" id="KW-1185">Reference proteome</keyword>
<proteinExistence type="inferred from homology"/>
<dbReference type="AlphaFoldDB" id="A0A484FWI3"/>
<keyword evidence="3" id="KW-0808">Transferase</keyword>
<evidence type="ECO:0000256" key="6">
    <source>
        <dbReference type="ARBA" id="ARBA00023098"/>
    </source>
</evidence>
<dbReference type="EMBL" id="AMCV02000014">
    <property type="protein sequence ID" value="TDZ21427.1"/>
    <property type="molecule type" value="Genomic_DNA"/>
</dbReference>
<evidence type="ECO:0000313" key="12">
    <source>
        <dbReference type="EMBL" id="TDZ21427.1"/>
    </source>
</evidence>
<organism evidence="12 13">
    <name type="scientific">Colletotrichum orbiculare (strain 104-T / ATCC 96160 / CBS 514.97 / LARS 414 / MAFF 240422)</name>
    <name type="common">Cucumber anthracnose fungus</name>
    <name type="synonym">Colletotrichum lagenarium</name>
    <dbReference type="NCBI Taxonomy" id="1213857"/>
    <lineage>
        <taxon>Eukaryota</taxon>
        <taxon>Fungi</taxon>
        <taxon>Dikarya</taxon>
        <taxon>Ascomycota</taxon>
        <taxon>Pezizomycotina</taxon>
        <taxon>Sordariomycetes</taxon>
        <taxon>Hypocreomycetidae</taxon>
        <taxon>Glomerellales</taxon>
        <taxon>Glomerellaceae</taxon>
        <taxon>Colletotrichum</taxon>
        <taxon>Colletotrichum orbiculare species complex</taxon>
    </lineage>
</organism>
<evidence type="ECO:0000256" key="7">
    <source>
        <dbReference type="ARBA" id="ARBA00023136"/>
    </source>
</evidence>
<evidence type="ECO:0000256" key="8">
    <source>
        <dbReference type="ARBA" id="ARBA00023315"/>
    </source>
</evidence>
<comment type="subcellular location">
    <subcellularLocation>
        <location evidence="1">Membrane</location>
    </subcellularLocation>
</comment>
<dbReference type="PANTHER" id="PTHR23063:SF60">
    <property type="entry name" value="LYSOPHOSPHATIDIC ACID:OLEOYL-COA ACYLTRANSFERASE 1"/>
    <property type="match status" value="1"/>
</dbReference>
<dbReference type="GO" id="GO:0016746">
    <property type="term" value="F:acyltransferase activity"/>
    <property type="evidence" value="ECO:0007669"/>
    <property type="project" value="UniProtKB-KW"/>
</dbReference>
<reference evidence="13" key="2">
    <citation type="journal article" date="2019" name="Mol. Plant Microbe Interact.">
        <title>Genome sequence resources for four phytopathogenic fungi from the Colletotrichum orbiculare species complex.</title>
        <authorList>
            <person name="Gan P."/>
            <person name="Tsushima A."/>
            <person name="Narusaka M."/>
            <person name="Narusaka Y."/>
            <person name="Takano Y."/>
            <person name="Kubo Y."/>
            <person name="Shirasu K."/>
        </authorList>
    </citation>
    <scope>GENOME REANNOTATION</scope>
    <source>
        <strain evidence="13">104-T / ATCC 96160 / CBS 514.97 / LARS 414 / MAFF 240422</strain>
    </source>
</reference>
<comment type="similarity">
    <text evidence="2">Belongs to the 1-acyl-sn-glycerol-3-phosphate acyltransferase family.</text>
</comment>
<keyword evidence="5 10" id="KW-1133">Transmembrane helix</keyword>
<dbReference type="GO" id="GO:0016020">
    <property type="term" value="C:membrane"/>
    <property type="evidence" value="ECO:0007669"/>
    <property type="project" value="UniProtKB-SubCell"/>
</dbReference>
<keyword evidence="4 10" id="KW-0812">Transmembrane</keyword>
<sequence length="337" mass="36937">MEKFSQFRDKGSGISPFIPVRTPLSPVSSVFQAFLFLVRLPLFLTYALTYFLILHPLPLPVAVRKVLLWGLMGIPGIWWVDLQLDGVRRGTLAEQPPQRFPHPGSVIAANFTSPIDAVYLAAIFDPIFTISYPNTRSVERISLLRAVLHALSPVRFAPPPSARLTTLAALLERYPDRVVAVFPEGATTNGKGVLPFTPSLLSAKSDIHIFPVSVRYTPADVTTPVPGRWFKFFWDLLSRPTTCIRVRVAESIFNSSAAQTNGVSTSSSTDTGSASPRMGAEVSPLSTEEQRVLDKVAEALARLCRNKRVGLTLRDKSAFVDAWNGRKSCALCSKGVA</sequence>
<feature type="transmembrane region" description="Helical" evidence="10">
    <location>
        <begin position="30"/>
        <end position="54"/>
    </location>
</feature>
<name>A0A484FWI3_COLOR</name>
<comment type="caution">
    <text evidence="12">The sequence shown here is derived from an EMBL/GenBank/DDBJ whole genome shotgun (WGS) entry which is preliminary data.</text>
</comment>
<dbReference type="STRING" id="1213857.A0A484FWI3"/>
<keyword evidence="7 10" id="KW-0472">Membrane</keyword>
<evidence type="ECO:0000313" key="13">
    <source>
        <dbReference type="Proteomes" id="UP000014480"/>
    </source>
</evidence>
<dbReference type="Proteomes" id="UP000014480">
    <property type="component" value="Unassembled WGS sequence"/>
</dbReference>
<dbReference type="SUPFAM" id="SSF69593">
    <property type="entry name" value="Glycerol-3-phosphate (1)-acyltransferase"/>
    <property type="match status" value="1"/>
</dbReference>
<feature type="domain" description="Phospholipid/glycerol acyltransferase" evidence="11">
    <location>
        <begin position="105"/>
        <end position="217"/>
    </location>
</feature>
<dbReference type="PANTHER" id="PTHR23063">
    <property type="entry name" value="PHOSPHOLIPID ACYLTRANSFERASE"/>
    <property type="match status" value="1"/>
</dbReference>
<evidence type="ECO:0000256" key="1">
    <source>
        <dbReference type="ARBA" id="ARBA00004370"/>
    </source>
</evidence>
<dbReference type="InterPro" id="IPR002123">
    <property type="entry name" value="Plipid/glycerol_acylTrfase"/>
</dbReference>
<evidence type="ECO:0000256" key="3">
    <source>
        <dbReference type="ARBA" id="ARBA00022679"/>
    </source>
</evidence>
<evidence type="ECO:0000256" key="10">
    <source>
        <dbReference type="SAM" id="Phobius"/>
    </source>
</evidence>
<reference evidence="13" key="1">
    <citation type="journal article" date="2013" name="New Phytol.">
        <title>Comparative genomic and transcriptomic analyses reveal the hemibiotrophic stage shift of Colletotrichum fungi.</title>
        <authorList>
            <person name="Gan P."/>
            <person name="Ikeda K."/>
            <person name="Irieda H."/>
            <person name="Narusaka M."/>
            <person name="O'Connell R.J."/>
            <person name="Narusaka Y."/>
            <person name="Takano Y."/>
            <person name="Kubo Y."/>
            <person name="Shirasu K."/>
        </authorList>
    </citation>
    <scope>NUCLEOTIDE SEQUENCE [LARGE SCALE GENOMIC DNA]</scope>
    <source>
        <strain evidence="13">104-T / ATCC 96160 / CBS 514.97 / LARS 414 / MAFF 240422</strain>
    </source>
</reference>
<feature type="compositionally biased region" description="Low complexity" evidence="9">
    <location>
        <begin position="264"/>
        <end position="275"/>
    </location>
</feature>